<comment type="similarity">
    <text evidence="6">Belongs to the ribonuclease III family. Mitochondrion-specific ribosomal protein mL44 subfamily.</text>
</comment>
<keyword evidence="5" id="KW-0687">Ribonucleoprotein</keyword>
<keyword evidence="3 10" id="KW-0689">Ribosomal protein</keyword>
<evidence type="ECO:0000313" key="10">
    <source>
        <dbReference type="EMBL" id="KAL3316194.1"/>
    </source>
</evidence>
<dbReference type="Gene3D" id="1.10.1520.10">
    <property type="entry name" value="Ribonuclease III domain"/>
    <property type="match status" value="1"/>
</dbReference>
<comment type="caution">
    <text evidence="10">The sequence shown here is derived from an EMBL/GenBank/DDBJ whole genome shotgun (WGS) entry which is preliminary data.</text>
</comment>
<keyword evidence="4" id="KW-0496">Mitochondrion</keyword>
<dbReference type="SUPFAM" id="SSF69065">
    <property type="entry name" value="RNase III domain-like"/>
    <property type="match status" value="1"/>
</dbReference>
<gene>
    <name evidence="10" type="primary">MRPL44</name>
    <name evidence="10" type="ORF">Ciccas_005167</name>
</gene>
<evidence type="ECO:0000259" key="8">
    <source>
        <dbReference type="Pfam" id="PF22892"/>
    </source>
</evidence>
<evidence type="ECO:0000256" key="7">
    <source>
        <dbReference type="ARBA" id="ARBA00035187"/>
    </source>
</evidence>
<dbReference type="EMBL" id="JBJKFK010000585">
    <property type="protein sequence ID" value="KAL3316194.1"/>
    <property type="molecule type" value="Genomic_DNA"/>
</dbReference>
<dbReference type="Pfam" id="PF22935">
    <property type="entry name" value="RM44_endonuclase"/>
    <property type="match status" value="1"/>
</dbReference>
<evidence type="ECO:0000259" key="9">
    <source>
        <dbReference type="Pfam" id="PF22935"/>
    </source>
</evidence>
<name>A0ABD2Q9F3_9PLAT</name>
<evidence type="ECO:0000256" key="4">
    <source>
        <dbReference type="ARBA" id="ARBA00023128"/>
    </source>
</evidence>
<feature type="domain" description="Large ribosomal subunit protein mL44 endonuclease" evidence="9">
    <location>
        <begin position="69"/>
        <end position="188"/>
    </location>
</feature>
<dbReference type="Pfam" id="PF22892">
    <property type="entry name" value="DSRM_MRPL44"/>
    <property type="match status" value="1"/>
</dbReference>
<evidence type="ECO:0000313" key="11">
    <source>
        <dbReference type="Proteomes" id="UP001626550"/>
    </source>
</evidence>
<keyword evidence="11" id="KW-1185">Reference proteome</keyword>
<accession>A0ABD2Q9F3</accession>
<comment type="subcellular location">
    <subcellularLocation>
        <location evidence="1">Mitochondrion</location>
    </subcellularLocation>
</comment>
<dbReference type="GO" id="GO:0005840">
    <property type="term" value="C:ribosome"/>
    <property type="evidence" value="ECO:0007669"/>
    <property type="project" value="UniProtKB-KW"/>
</dbReference>
<dbReference type="Gene3D" id="3.30.160.20">
    <property type="match status" value="1"/>
</dbReference>
<sequence length="308" mass="35119">MLLHIRAQSFVKQLRKNTVAYLNSMNDHPIRNFSQANRTVRPKLRDLYQRRLAQGPEPYRHRSQWHPWNYNAEIFAFHNRLRLPIAETSIKKALVDATYGEKFKTESNSELAQNGIGYIKTIVSEFLKNAYPKMPGDWLELLVVNYSNDVHLAYIGSHLGINDILLYHPMTEAPANSEISKSFCALVQSSIESNHETFAREMILNFIVKPITVEEIISDENLPEMLLKNPVEYASKLMGGSQIEFRIINQAAMNSMLSAYNVGAFIDKQLYASSLGETIEHAVEEAAKETAFKYVGIADHLLPQYAKL</sequence>
<dbReference type="InterPro" id="IPR044444">
    <property type="entry name" value="Ribosomal_mL44_DSRM_metazoa"/>
</dbReference>
<dbReference type="InterPro" id="IPR036389">
    <property type="entry name" value="RNase_III_sf"/>
</dbReference>
<protein>
    <recommendedName>
        <fullName evidence="7">Large ribosomal subunit protein mL44</fullName>
    </recommendedName>
</protein>
<dbReference type="Proteomes" id="UP001626550">
    <property type="component" value="Unassembled WGS sequence"/>
</dbReference>
<dbReference type="InterPro" id="IPR055189">
    <property type="entry name" value="RM44_endonuclase"/>
</dbReference>
<feature type="domain" description="Large ribosomal subunit protein mL44 dsRNA binding" evidence="8">
    <location>
        <begin position="228"/>
        <end position="299"/>
    </location>
</feature>
<evidence type="ECO:0000256" key="1">
    <source>
        <dbReference type="ARBA" id="ARBA00004173"/>
    </source>
</evidence>
<evidence type="ECO:0000256" key="6">
    <source>
        <dbReference type="ARBA" id="ARBA00024034"/>
    </source>
</evidence>
<organism evidence="10 11">
    <name type="scientific">Cichlidogyrus casuarinus</name>
    <dbReference type="NCBI Taxonomy" id="1844966"/>
    <lineage>
        <taxon>Eukaryota</taxon>
        <taxon>Metazoa</taxon>
        <taxon>Spiralia</taxon>
        <taxon>Lophotrochozoa</taxon>
        <taxon>Platyhelminthes</taxon>
        <taxon>Monogenea</taxon>
        <taxon>Monopisthocotylea</taxon>
        <taxon>Dactylogyridea</taxon>
        <taxon>Ancyrocephalidae</taxon>
        <taxon>Cichlidogyrus</taxon>
    </lineage>
</organism>
<reference evidence="10 11" key="1">
    <citation type="submission" date="2024-11" db="EMBL/GenBank/DDBJ databases">
        <title>Adaptive evolution of stress response genes in parasites aligns with host niche diversity.</title>
        <authorList>
            <person name="Hahn C."/>
            <person name="Resl P."/>
        </authorList>
    </citation>
    <scope>NUCLEOTIDE SEQUENCE [LARGE SCALE GENOMIC DNA]</scope>
    <source>
        <strain evidence="10">EGGRZ-B1_66</strain>
        <tissue evidence="10">Body</tissue>
    </source>
</reference>
<dbReference type="AlphaFoldDB" id="A0ABD2Q9F3"/>
<evidence type="ECO:0000256" key="2">
    <source>
        <dbReference type="ARBA" id="ARBA00022946"/>
    </source>
</evidence>
<keyword evidence="2" id="KW-0809">Transit peptide</keyword>
<evidence type="ECO:0000256" key="3">
    <source>
        <dbReference type="ARBA" id="ARBA00022980"/>
    </source>
</evidence>
<evidence type="ECO:0000256" key="5">
    <source>
        <dbReference type="ARBA" id="ARBA00023274"/>
    </source>
</evidence>
<proteinExistence type="inferred from homology"/>